<evidence type="ECO:0000313" key="1">
    <source>
        <dbReference type="EMBL" id="VVE36631.1"/>
    </source>
</evidence>
<keyword evidence="2" id="KW-1185">Reference proteome</keyword>
<accession>A0A5E4XJQ9</accession>
<dbReference type="AlphaFoldDB" id="A0A5E4XJQ9"/>
<evidence type="ECO:0000313" key="2">
    <source>
        <dbReference type="Proteomes" id="UP000334380"/>
    </source>
</evidence>
<gene>
    <name evidence="1" type="ORF">PTE31013_03958</name>
</gene>
<sequence>MPDLAGQNLDYRGRKIVTGVKLLLEAPYLLYIDTSISSTNV</sequence>
<proteinExistence type="predicted"/>
<organism evidence="1 2">
    <name type="scientific">Pandoraea terrigena</name>
    <dbReference type="NCBI Taxonomy" id="2508292"/>
    <lineage>
        <taxon>Bacteria</taxon>
        <taxon>Pseudomonadati</taxon>
        <taxon>Pseudomonadota</taxon>
        <taxon>Betaproteobacteria</taxon>
        <taxon>Burkholderiales</taxon>
        <taxon>Burkholderiaceae</taxon>
        <taxon>Pandoraea</taxon>
    </lineage>
</organism>
<reference evidence="1 2" key="1">
    <citation type="submission" date="2019-08" db="EMBL/GenBank/DDBJ databases">
        <authorList>
            <person name="Peeters C."/>
        </authorList>
    </citation>
    <scope>NUCLEOTIDE SEQUENCE [LARGE SCALE GENOMIC DNA]</scope>
    <source>
        <strain evidence="1 2">LMG 31013</strain>
    </source>
</reference>
<dbReference type="Proteomes" id="UP000334380">
    <property type="component" value="Unassembled WGS sequence"/>
</dbReference>
<dbReference type="EMBL" id="CABPRU010000011">
    <property type="protein sequence ID" value="VVE36631.1"/>
    <property type="molecule type" value="Genomic_DNA"/>
</dbReference>
<protein>
    <submittedName>
        <fullName evidence="1">Uncharacterized protein</fullName>
    </submittedName>
</protein>
<name>A0A5E4XJQ9_9BURK</name>